<dbReference type="STRING" id="1561998.A0A1I7T8H6"/>
<sequence>MEASLNGLAATVKHSASKEAINAAKETLKRYNDKKDVPIVHLREKCLAAFELAFDHGNEKHFHYAVDGVQALLRDQAYHDTITEETQNSLPSQVLHSMTGIDEWKSQLQCKCITIYKRLYGKSEEERVRVACRAATTQSLSAYFSNRYAACDAQQEAIAVYMDVGKLLEELCVEVEQMSSSHEQCLISLDAICALLTTSNLRILTHQPFVNLLWEKVCPLIILLLGIPQKGMSSSSKISESGSNEDPVGEGQIDFALAPAVITNPHTWRALYQIVDQLIRLMISDSSLSSSLEALFHKAFLFPRLDQRSEALKLIKKILGDGSKMSKIAKSCVTTKSLSLWRMLMTCITECTNPQLELSIDAVKTVVAMLDGMKQLSTHRFFTDEERKLIEETFFSVEDTIVNSFSLKCSERHSDMSTVDEDSENVFEQSGSSIEDPMTAKLRKLEQKFRNAPISTRRSSEFDESSERNTAKSFVQSFSENLDSIALPKNTLSIDEAILQFSSDFYANFCSVHADAYKSRSKIQQEFLNTDAIYLTTYAALCYVSHPETYTLEDLKKTVLNSGSVVHVSNGWLEKVFDNLKFADAHSSQITPTLKNVINDFDGKAKGLLSDVEKLKRIKTRQEEVDCTEGMISLRFLSITSFLSERNVARWMISSAWQMIIDVLSTFLSVKEKRKTREKIREALSISICGMRSLCAVAQVLGLESRCGWIFEQLVETSCCLEDLRDDAIASDSEQKSTCTSREHLLAMQLVLDEARIAIHAPSCWKHIVRCTEYVWELEKYIYGALCYEKPSRLKFLRRKTEEKEDKEEVGREIFIEMDSDKSKI</sequence>
<dbReference type="eggNOG" id="KOG1846">
    <property type="taxonomic scope" value="Eukaryota"/>
</dbReference>
<feature type="domain" description="SEC7" evidence="1">
    <location>
        <begin position="385"/>
        <end position="585"/>
    </location>
</feature>
<dbReference type="WBParaSite" id="Csp11.Scaffold545.g3449.t3">
    <property type="protein sequence ID" value="Csp11.Scaffold545.g3449.t3"/>
    <property type="gene ID" value="Csp11.Scaffold545.g3449"/>
</dbReference>
<evidence type="ECO:0000313" key="2">
    <source>
        <dbReference type="Proteomes" id="UP000095282"/>
    </source>
</evidence>
<dbReference type="InterPro" id="IPR000904">
    <property type="entry name" value="Sec7_dom"/>
</dbReference>
<evidence type="ECO:0000259" key="1">
    <source>
        <dbReference type="SMART" id="SM00222"/>
    </source>
</evidence>
<accession>A0A1I7T8H6</accession>
<proteinExistence type="predicted"/>
<reference evidence="3" key="1">
    <citation type="submission" date="2016-11" db="UniProtKB">
        <authorList>
            <consortium name="WormBaseParasite"/>
        </authorList>
    </citation>
    <scope>IDENTIFICATION</scope>
</reference>
<dbReference type="GO" id="GO:0005085">
    <property type="term" value="F:guanyl-nucleotide exchange factor activity"/>
    <property type="evidence" value="ECO:0007669"/>
    <property type="project" value="InterPro"/>
</dbReference>
<keyword evidence="2" id="KW-1185">Reference proteome</keyword>
<protein>
    <submittedName>
        <fullName evidence="3">DUF1981 domain-containing protein</fullName>
    </submittedName>
</protein>
<evidence type="ECO:0000313" key="3">
    <source>
        <dbReference type="WBParaSite" id="Csp11.Scaffold545.g3449.t3"/>
    </source>
</evidence>
<organism evidence="2 3">
    <name type="scientific">Caenorhabditis tropicalis</name>
    <dbReference type="NCBI Taxonomy" id="1561998"/>
    <lineage>
        <taxon>Eukaryota</taxon>
        <taxon>Metazoa</taxon>
        <taxon>Ecdysozoa</taxon>
        <taxon>Nematoda</taxon>
        <taxon>Chromadorea</taxon>
        <taxon>Rhabditida</taxon>
        <taxon>Rhabditina</taxon>
        <taxon>Rhabditomorpha</taxon>
        <taxon>Rhabditoidea</taxon>
        <taxon>Rhabditidae</taxon>
        <taxon>Peloderinae</taxon>
        <taxon>Caenorhabditis</taxon>
    </lineage>
</organism>
<dbReference type="SMART" id="SM00222">
    <property type="entry name" value="Sec7"/>
    <property type="match status" value="1"/>
</dbReference>
<dbReference type="AlphaFoldDB" id="A0A1I7T8H6"/>
<name>A0A1I7T8H6_9PELO</name>
<dbReference type="GO" id="GO:0032012">
    <property type="term" value="P:regulation of ARF protein signal transduction"/>
    <property type="evidence" value="ECO:0007669"/>
    <property type="project" value="InterPro"/>
</dbReference>
<dbReference type="Proteomes" id="UP000095282">
    <property type="component" value="Unplaced"/>
</dbReference>